<evidence type="ECO:0000256" key="1">
    <source>
        <dbReference type="ARBA" id="ARBA00005163"/>
    </source>
</evidence>
<dbReference type="PIRSF" id="PIRSF001369">
    <property type="entry name" value="Citrate_synth"/>
    <property type="match status" value="1"/>
</dbReference>
<dbReference type="InterPro" id="IPR036969">
    <property type="entry name" value="Citrate_synthase_sf"/>
</dbReference>
<dbReference type="Pfam" id="PF00285">
    <property type="entry name" value="Citrate_synt"/>
    <property type="match status" value="1"/>
</dbReference>
<dbReference type="Gene3D" id="1.10.230.10">
    <property type="entry name" value="Cytochrome P450-Terp, domain 2"/>
    <property type="match status" value="1"/>
</dbReference>
<evidence type="ECO:0000256" key="5">
    <source>
        <dbReference type="PIRNR" id="PIRNR001369"/>
    </source>
</evidence>
<comment type="caution">
    <text evidence="8">The sequence shown here is derived from an EMBL/GenBank/DDBJ whole genome shotgun (WGS) entry which is preliminary data.</text>
</comment>
<sequence>MTTSTQPEPLVAPPGLAGVIVADTEIGDVRGTESFFHYRQYDATQLARDVSFEEVWHLLVRGHLPDAAELDDWRSTIARNAVLPSDLAANLVEVMRRSASDDPLVSLRTAVSALGALRGDRPLWDLEDQEKELAAIRTAAVVPWLVTAARQVRLGEQVRDPRPELGVVGSYLWMLTGEEPRPEHLRALGRYLCLTIDHGFNASTFTARVVASTGADLSACVVAGIGALSGPLHGGAPSRALDALDEIGTVENAQPWARAQLAAGQRVMGFGHAVYRGLDPRSELLRETATELGGATAELAVEVEREVVRVLDEAKPDRPLRANVEYYAGVVMQSCGVPRDMFTPTFAVSRTVGWTAHILEQSRGRKIIRPSSRYVGPPPSQPVPTVEERQSGASPV</sequence>
<evidence type="ECO:0000256" key="3">
    <source>
        <dbReference type="ARBA" id="ARBA00022679"/>
    </source>
</evidence>
<comment type="catalytic activity">
    <reaction evidence="4">
        <text>oxaloacetate + acetyl-CoA + H2O = citrate + CoA + H(+)</text>
        <dbReference type="Rhea" id="RHEA:16845"/>
        <dbReference type="ChEBI" id="CHEBI:15377"/>
        <dbReference type="ChEBI" id="CHEBI:15378"/>
        <dbReference type="ChEBI" id="CHEBI:16452"/>
        <dbReference type="ChEBI" id="CHEBI:16947"/>
        <dbReference type="ChEBI" id="CHEBI:57287"/>
        <dbReference type="ChEBI" id="CHEBI:57288"/>
        <dbReference type="EC" id="2.3.3.16"/>
    </reaction>
</comment>
<dbReference type="InterPro" id="IPR019810">
    <property type="entry name" value="Citrate_synthase_AS"/>
</dbReference>
<name>A0ABT6CAG3_9MICO</name>
<evidence type="ECO:0000256" key="7">
    <source>
        <dbReference type="SAM" id="MobiDB-lite"/>
    </source>
</evidence>
<dbReference type="EMBL" id="JAROAV010000027">
    <property type="protein sequence ID" value="MDF8264281.1"/>
    <property type="molecule type" value="Genomic_DNA"/>
</dbReference>
<dbReference type="InterPro" id="IPR016143">
    <property type="entry name" value="Citrate_synth-like_sm_a-sub"/>
</dbReference>
<evidence type="ECO:0000256" key="2">
    <source>
        <dbReference type="ARBA" id="ARBA00010566"/>
    </source>
</evidence>
<evidence type="ECO:0000256" key="4">
    <source>
        <dbReference type="ARBA" id="ARBA00049288"/>
    </source>
</evidence>
<keyword evidence="8" id="KW-0012">Acyltransferase</keyword>
<organism evidence="8 9">
    <name type="scientific">Luteipulveratus flavus</name>
    <dbReference type="NCBI Taxonomy" id="3031728"/>
    <lineage>
        <taxon>Bacteria</taxon>
        <taxon>Bacillati</taxon>
        <taxon>Actinomycetota</taxon>
        <taxon>Actinomycetes</taxon>
        <taxon>Micrococcales</taxon>
        <taxon>Dermacoccaceae</taxon>
        <taxon>Luteipulveratus</taxon>
    </lineage>
</organism>
<dbReference type="PRINTS" id="PR00143">
    <property type="entry name" value="CITRTSNTHASE"/>
</dbReference>
<keyword evidence="9" id="KW-1185">Reference proteome</keyword>
<gene>
    <name evidence="8" type="ORF">P4R38_08515</name>
</gene>
<dbReference type="NCBIfam" id="NF009005">
    <property type="entry name" value="PRK12350.1"/>
    <property type="match status" value="1"/>
</dbReference>
<dbReference type="InterPro" id="IPR016142">
    <property type="entry name" value="Citrate_synth-like_lrg_a-sub"/>
</dbReference>
<protein>
    <recommendedName>
        <fullName evidence="5">Citrate synthase</fullName>
    </recommendedName>
</protein>
<dbReference type="PANTHER" id="PTHR11739">
    <property type="entry name" value="CITRATE SYNTHASE"/>
    <property type="match status" value="1"/>
</dbReference>
<dbReference type="InterPro" id="IPR024176">
    <property type="entry name" value="Citrate_synthase_bac-typ"/>
</dbReference>
<evidence type="ECO:0000313" key="8">
    <source>
        <dbReference type="EMBL" id="MDF8264281.1"/>
    </source>
</evidence>
<dbReference type="Gene3D" id="1.10.580.10">
    <property type="entry name" value="Citrate Synthase, domain 1"/>
    <property type="match status" value="1"/>
</dbReference>
<dbReference type="InterPro" id="IPR002020">
    <property type="entry name" value="Citrate_synthase"/>
</dbReference>
<evidence type="ECO:0000313" key="9">
    <source>
        <dbReference type="Proteomes" id="UP001528912"/>
    </source>
</evidence>
<reference evidence="8 9" key="1">
    <citation type="submission" date="2023-03" db="EMBL/GenBank/DDBJ databases">
        <title>YIM 133296 draft genome.</title>
        <authorList>
            <person name="Xiong L."/>
        </authorList>
    </citation>
    <scope>NUCLEOTIDE SEQUENCE [LARGE SCALE GENOMIC DNA]</scope>
    <source>
        <strain evidence="8 9">YIM 133296</strain>
    </source>
</reference>
<dbReference type="GO" id="GO:0036440">
    <property type="term" value="F:citrate synthase activity"/>
    <property type="evidence" value="ECO:0007669"/>
    <property type="project" value="UniProtKB-EC"/>
</dbReference>
<dbReference type="PROSITE" id="PS00480">
    <property type="entry name" value="CITRATE_SYNTHASE"/>
    <property type="match status" value="1"/>
</dbReference>
<dbReference type="RefSeq" id="WP_275238997.1">
    <property type="nucleotide sequence ID" value="NZ_JARFJC010000031.1"/>
</dbReference>
<keyword evidence="3 5" id="KW-0808">Transferase</keyword>
<evidence type="ECO:0000256" key="6">
    <source>
        <dbReference type="RuleBase" id="RU003406"/>
    </source>
</evidence>
<comment type="similarity">
    <text evidence="2 5 6">Belongs to the citrate synthase family.</text>
</comment>
<proteinExistence type="inferred from homology"/>
<accession>A0ABT6CAG3</accession>
<dbReference type="Proteomes" id="UP001528912">
    <property type="component" value="Unassembled WGS sequence"/>
</dbReference>
<feature type="region of interest" description="Disordered" evidence="7">
    <location>
        <begin position="369"/>
        <end position="396"/>
    </location>
</feature>
<dbReference type="PANTHER" id="PTHR11739:SF23">
    <property type="entry name" value="CITRATE SYNTHASE 2-RELATED"/>
    <property type="match status" value="1"/>
</dbReference>
<comment type="pathway">
    <text evidence="1">Carbohydrate metabolism; tricarboxylic acid cycle.</text>
</comment>
<dbReference type="SUPFAM" id="SSF48256">
    <property type="entry name" value="Citrate synthase"/>
    <property type="match status" value="1"/>
</dbReference>